<name>A0A284R4H8_ARMOS</name>
<keyword evidence="3" id="KW-1185">Reference proteome</keyword>
<feature type="region of interest" description="Disordered" evidence="1">
    <location>
        <begin position="1"/>
        <end position="23"/>
    </location>
</feature>
<gene>
    <name evidence="2" type="ORF">ARMOST_06952</name>
</gene>
<reference evidence="3" key="1">
    <citation type="journal article" date="2017" name="Nat. Ecol. Evol.">
        <title>Genome expansion and lineage-specific genetic innovations in the forest pathogenic fungi Armillaria.</title>
        <authorList>
            <person name="Sipos G."/>
            <person name="Prasanna A.N."/>
            <person name="Walter M.C."/>
            <person name="O'Connor E."/>
            <person name="Balint B."/>
            <person name="Krizsan K."/>
            <person name="Kiss B."/>
            <person name="Hess J."/>
            <person name="Varga T."/>
            <person name="Slot J."/>
            <person name="Riley R."/>
            <person name="Boka B."/>
            <person name="Rigling D."/>
            <person name="Barry K."/>
            <person name="Lee J."/>
            <person name="Mihaltcheva S."/>
            <person name="LaButti K."/>
            <person name="Lipzen A."/>
            <person name="Waldron R."/>
            <person name="Moloney N.M."/>
            <person name="Sperisen C."/>
            <person name="Kredics L."/>
            <person name="Vagvoelgyi C."/>
            <person name="Patrignani A."/>
            <person name="Fitzpatrick D."/>
            <person name="Nagy I."/>
            <person name="Doyle S."/>
            <person name="Anderson J.B."/>
            <person name="Grigoriev I.V."/>
            <person name="Gueldener U."/>
            <person name="Muensterkoetter M."/>
            <person name="Nagy L.G."/>
        </authorList>
    </citation>
    <scope>NUCLEOTIDE SEQUENCE [LARGE SCALE GENOMIC DNA]</scope>
    <source>
        <strain evidence="3">C18/9</strain>
    </source>
</reference>
<dbReference type="Proteomes" id="UP000219338">
    <property type="component" value="Unassembled WGS sequence"/>
</dbReference>
<accession>A0A284R4H8</accession>
<dbReference type="AlphaFoldDB" id="A0A284R4H8"/>
<protein>
    <submittedName>
        <fullName evidence="2">Uncharacterized protein</fullName>
    </submittedName>
</protein>
<evidence type="ECO:0000313" key="2">
    <source>
        <dbReference type="EMBL" id="SJL03595.1"/>
    </source>
</evidence>
<evidence type="ECO:0000256" key="1">
    <source>
        <dbReference type="SAM" id="MobiDB-lite"/>
    </source>
</evidence>
<proteinExistence type="predicted"/>
<organism evidence="2 3">
    <name type="scientific">Armillaria ostoyae</name>
    <name type="common">Armillaria root rot fungus</name>
    <dbReference type="NCBI Taxonomy" id="47428"/>
    <lineage>
        <taxon>Eukaryota</taxon>
        <taxon>Fungi</taxon>
        <taxon>Dikarya</taxon>
        <taxon>Basidiomycota</taxon>
        <taxon>Agaricomycotina</taxon>
        <taxon>Agaricomycetes</taxon>
        <taxon>Agaricomycetidae</taxon>
        <taxon>Agaricales</taxon>
        <taxon>Marasmiineae</taxon>
        <taxon>Physalacriaceae</taxon>
        <taxon>Armillaria</taxon>
    </lineage>
</organism>
<sequence>MTKIHKETEAARKMKKQYDKNKRDTKNYSVGDLVWLDATNLHLPQPKKKLNDKQDNGDVHYLTQRNNGTQKWVKNPDEAQWKEFLNEYWASQADTQYESPLEEP</sequence>
<evidence type="ECO:0000313" key="3">
    <source>
        <dbReference type="Proteomes" id="UP000219338"/>
    </source>
</evidence>
<dbReference type="EMBL" id="FUEG01000004">
    <property type="protein sequence ID" value="SJL03595.1"/>
    <property type="molecule type" value="Genomic_DNA"/>
</dbReference>
<dbReference type="OrthoDB" id="1722900at2759"/>